<dbReference type="OrthoDB" id="7065474at2"/>
<dbReference type="AlphaFoldDB" id="A0A1C3JST2"/>
<dbReference type="Proteomes" id="UP000092871">
    <property type="component" value="Unassembled WGS sequence"/>
</dbReference>
<protein>
    <recommendedName>
        <fullName evidence="5">Initiator Replication protein</fullName>
    </recommendedName>
</protein>
<evidence type="ECO:0000313" key="2">
    <source>
        <dbReference type="EMBL" id="SBT22489.1"/>
    </source>
</evidence>
<evidence type="ECO:0000313" key="4">
    <source>
        <dbReference type="Proteomes" id="UP000092871"/>
    </source>
</evidence>
<dbReference type="EMBL" id="FLRA01000017">
    <property type="protein sequence ID" value="SBT18109.1"/>
    <property type="molecule type" value="Genomic_DNA"/>
</dbReference>
<evidence type="ECO:0000313" key="3">
    <source>
        <dbReference type="Proteomes" id="UP000092840"/>
    </source>
</evidence>
<evidence type="ECO:0000313" key="1">
    <source>
        <dbReference type="EMBL" id="SBT18109.1"/>
    </source>
</evidence>
<reference evidence="1 4" key="2">
    <citation type="submission" date="2016-06" db="EMBL/GenBank/DDBJ databases">
        <authorList>
            <person name="Kjaerup R.B."/>
            <person name="Dalgaard T.S."/>
            <person name="Juul-Madsen H.R."/>
        </authorList>
    </citation>
    <scope>NUCLEOTIDE SEQUENCE [LARGE SCALE GENOMIC DNA]</scope>
    <source>
        <strain evidence="1 4">CECT 5115</strain>
    </source>
</reference>
<reference evidence="2 3" key="1">
    <citation type="submission" date="2016-06" db="EMBL/GenBank/DDBJ databases">
        <authorList>
            <person name="Rodrigo-Torres L."/>
            <person name="Arahal D.R."/>
        </authorList>
    </citation>
    <scope>NUCLEOTIDE SEQUENCE [LARGE SCALE GENOMIC DNA]</scope>
    <source>
        <strain evidence="2 3">CECT 5116</strain>
    </source>
</reference>
<dbReference type="Proteomes" id="UP000092840">
    <property type="component" value="Unassembled WGS sequence"/>
</dbReference>
<dbReference type="RefSeq" id="WP_067036401.1">
    <property type="nucleotide sequence ID" value="NZ_FLRA01000017.1"/>
</dbReference>
<gene>
    <name evidence="1" type="ORF">MGA5115_02229</name>
    <name evidence="2" type="ORF">MGA5116_03111</name>
</gene>
<evidence type="ECO:0008006" key="5">
    <source>
        <dbReference type="Google" id="ProtNLM"/>
    </source>
</evidence>
<name>A0A1C3JST2_9GAMM</name>
<keyword evidence="3" id="KW-1185">Reference proteome</keyword>
<accession>A0A1C3JST2</accession>
<dbReference type="EMBL" id="FLRB01000019">
    <property type="protein sequence ID" value="SBT22489.1"/>
    <property type="molecule type" value="Genomic_DNA"/>
</dbReference>
<proteinExistence type="predicted"/>
<organism evidence="1 4">
    <name type="scientific">Marinomonas gallaica</name>
    <dbReference type="NCBI Taxonomy" id="1806667"/>
    <lineage>
        <taxon>Bacteria</taxon>
        <taxon>Pseudomonadati</taxon>
        <taxon>Pseudomonadota</taxon>
        <taxon>Gammaproteobacteria</taxon>
        <taxon>Oceanospirillales</taxon>
        <taxon>Oceanospirillaceae</taxon>
        <taxon>Marinomonas</taxon>
    </lineage>
</organism>
<sequence>MIQYFTIARELMNRENKLHYELFDFKQNHDIKLFVAILSNATMIYKNNKTDENYLTFSLKNFFASDSYLCRATLSFIYIEKFLRTNEVIMSNFFDFIDYDLENKTISFTFTENYIKTMKKSGFNKLELKTLKSIKDIRTTKLAMILAMKPKGYLDVNYLFKVLDLYKIERRDRRIFKIKQAFKSLNVDVEYKYPKNKNSPILEEHYKFYY</sequence>